<dbReference type="EMBL" id="CP000855">
    <property type="protein sequence ID" value="ACJ16221.1"/>
    <property type="molecule type" value="Genomic_DNA"/>
</dbReference>
<name>B6YVE3_THEON</name>
<evidence type="ECO:0000313" key="2">
    <source>
        <dbReference type="EMBL" id="ACJ16221.1"/>
    </source>
</evidence>
<keyword evidence="1" id="KW-0812">Transmembrane</keyword>
<dbReference type="KEGG" id="ton:TON_0733"/>
<feature type="transmembrane region" description="Helical" evidence="1">
    <location>
        <begin position="20"/>
        <end position="37"/>
    </location>
</feature>
<keyword evidence="1" id="KW-1133">Transmembrane helix</keyword>
<reference evidence="2 3" key="1">
    <citation type="journal article" date="2008" name="J. Bacteriol.">
        <title>The complete genome sequence of Thermococcus onnurineus NA1 reveals a mixed heterotrophic and carboxydotrophic metabolism.</title>
        <authorList>
            <person name="Lee H.S."/>
            <person name="Kang S.G."/>
            <person name="Bae S.S."/>
            <person name="Lim J.K."/>
            <person name="Cho Y."/>
            <person name="Kim Y.J."/>
            <person name="Jeon J.H."/>
            <person name="Cha S.S."/>
            <person name="Kwon K.K."/>
            <person name="Kim H.T."/>
            <person name="Park C.J."/>
            <person name="Lee H.W."/>
            <person name="Kim S.I."/>
            <person name="Chun J."/>
            <person name="Colwell R.R."/>
            <person name="Kim S.J."/>
            <person name="Lee J.H."/>
        </authorList>
    </citation>
    <scope>NUCLEOTIDE SEQUENCE [LARGE SCALE GENOMIC DNA]</scope>
    <source>
        <strain evidence="2 3">NA1</strain>
    </source>
</reference>
<gene>
    <name evidence="2" type="ordered locus">TON_0733</name>
</gene>
<dbReference type="STRING" id="523850.TON_0733"/>
<feature type="transmembrane region" description="Helical" evidence="1">
    <location>
        <begin position="43"/>
        <end position="59"/>
    </location>
</feature>
<dbReference type="PATRIC" id="fig|523850.10.peg.736"/>
<protein>
    <submittedName>
        <fullName evidence="2">Uncharacterized protein</fullName>
    </submittedName>
</protein>
<organism evidence="2 3">
    <name type="scientific">Thermococcus onnurineus (strain NA1)</name>
    <dbReference type="NCBI Taxonomy" id="523850"/>
    <lineage>
        <taxon>Archaea</taxon>
        <taxon>Methanobacteriati</taxon>
        <taxon>Methanobacteriota</taxon>
        <taxon>Thermococci</taxon>
        <taxon>Thermococcales</taxon>
        <taxon>Thermococcaceae</taxon>
        <taxon>Thermococcus</taxon>
    </lineage>
</organism>
<dbReference type="HOGENOM" id="CLU_212438_0_0_2"/>
<keyword evidence="3" id="KW-1185">Reference proteome</keyword>
<evidence type="ECO:0000256" key="1">
    <source>
        <dbReference type="SAM" id="Phobius"/>
    </source>
</evidence>
<sequence length="61" mass="7136">MPRGFGGPIMRGPMFGRRRWGFGWMWWGFGIFAIFFIFARLVFLLLPLLLVGALLYALLKR</sequence>
<dbReference type="AlphaFoldDB" id="B6YVE3"/>
<accession>B6YVE3</accession>
<dbReference type="eggNOG" id="arCOG15188">
    <property type="taxonomic scope" value="Archaea"/>
</dbReference>
<dbReference type="Proteomes" id="UP000002727">
    <property type="component" value="Chromosome"/>
</dbReference>
<evidence type="ECO:0000313" key="3">
    <source>
        <dbReference type="Proteomes" id="UP000002727"/>
    </source>
</evidence>
<proteinExistence type="predicted"/>
<keyword evidence="1" id="KW-0472">Membrane</keyword>